<protein>
    <submittedName>
        <fullName evidence="2">TOMM leader peptide-binding protein</fullName>
    </submittedName>
</protein>
<dbReference type="InterPro" id="IPR035985">
    <property type="entry name" value="Ubiquitin-activating_enz"/>
</dbReference>
<dbReference type="EMBL" id="BAAAHE010000030">
    <property type="protein sequence ID" value="GAA0627668.1"/>
    <property type="molecule type" value="Genomic_DNA"/>
</dbReference>
<feature type="domain" description="THIF-type NAD/FAD binding fold" evidence="1">
    <location>
        <begin position="123"/>
        <end position="194"/>
    </location>
</feature>
<reference evidence="2 3" key="1">
    <citation type="journal article" date="2019" name="Int. J. Syst. Evol. Microbiol.">
        <title>The Global Catalogue of Microorganisms (GCM) 10K type strain sequencing project: providing services to taxonomists for standard genome sequencing and annotation.</title>
        <authorList>
            <consortium name="The Broad Institute Genomics Platform"/>
            <consortium name="The Broad Institute Genome Sequencing Center for Infectious Disease"/>
            <person name="Wu L."/>
            <person name="Ma J."/>
        </authorList>
    </citation>
    <scope>NUCLEOTIDE SEQUENCE [LARGE SCALE GENOMIC DNA]</scope>
    <source>
        <strain evidence="2 3">JCM 10671</strain>
    </source>
</reference>
<keyword evidence="3" id="KW-1185">Reference proteome</keyword>
<accession>A0ABN1H303</accession>
<dbReference type="SUPFAM" id="SSF69572">
    <property type="entry name" value="Activating enzymes of the ubiquitin-like proteins"/>
    <property type="match status" value="1"/>
</dbReference>
<evidence type="ECO:0000313" key="3">
    <source>
        <dbReference type="Proteomes" id="UP001500957"/>
    </source>
</evidence>
<sequence length="352" mass="36695">MPAPTPLRRPKLKTGLVRLRRGPATVQFGLDPDRAVLVSGLDAALDDFLDRLDGTVRPADLARRLRIPAARVRRLLAELAAADLLEDAAATADGWDRLPVTSRDRLAPDLAAATLAHPGPDAGKRALSRRLAAAVQIRGGGRVGATAAALLAAAGVGHVHVVDDAVTTPADLAPGGLRLAELGQPRGAAATTVAGEFAALPWAPAAPPALVILADRLPGLGDADDLVRAGTPHLVAALRETEGVVGPLVLPFRSSCLHCHHLTRTDRDRAWPHLAAQLAVAGLTAEPRPADVVLATLVAAQAALEALSYLDTGHADTVDGTLHLRLPDGARRRRSWRRHPACGCAWAERSAG</sequence>
<evidence type="ECO:0000259" key="1">
    <source>
        <dbReference type="Pfam" id="PF00899"/>
    </source>
</evidence>
<organism evidence="2 3">
    <name type="scientific">Sporichthya brevicatena</name>
    <dbReference type="NCBI Taxonomy" id="171442"/>
    <lineage>
        <taxon>Bacteria</taxon>
        <taxon>Bacillati</taxon>
        <taxon>Actinomycetota</taxon>
        <taxon>Actinomycetes</taxon>
        <taxon>Sporichthyales</taxon>
        <taxon>Sporichthyaceae</taxon>
        <taxon>Sporichthya</taxon>
    </lineage>
</organism>
<proteinExistence type="predicted"/>
<dbReference type="InterPro" id="IPR000594">
    <property type="entry name" value="ThiF_NAD_FAD-bd"/>
</dbReference>
<dbReference type="Pfam" id="PF00899">
    <property type="entry name" value="ThiF"/>
    <property type="match status" value="1"/>
</dbReference>
<comment type="caution">
    <text evidence="2">The sequence shown here is derived from an EMBL/GenBank/DDBJ whole genome shotgun (WGS) entry which is preliminary data.</text>
</comment>
<name>A0ABN1H303_9ACTN</name>
<gene>
    <name evidence="2" type="ORF">GCM10009547_34040</name>
</gene>
<dbReference type="RefSeq" id="WP_344606913.1">
    <property type="nucleotide sequence ID" value="NZ_BAAAHE010000030.1"/>
</dbReference>
<evidence type="ECO:0000313" key="2">
    <source>
        <dbReference type="EMBL" id="GAA0627668.1"/>
    </source>
</evidence>
<dbReference type="Proteomes" id="UP001500957">
    <property type="component" value="Unassembled WGS sequence"/>
</dbReference>
<dbReference type="Gene3D" id="3.40.50.720">
    <property type="entry name" value="NAD(P)-binding Rossmann-like Domain"/>
    <property type="match status" value="2"/>
</dbReference>